<dbReference type="Proteomes" id="UP000887580">
    <property type="component" value="Unplaced"/>
</dbReference>
<name>A0AC35GJ20_9BILA</name>
<reference evidence="2" key="1">
    <citation type="submission" date="2022-11" db="UniProtKB">
        <authorList>
            <consortium name="WormBaseParasite"/>
        </authorList>
    </citation>
    <scope>IDENTIFICATION</scope>
</reference>
<evidence type="ECO:0000313" key="1">
    <source>
        <dbReference type="Proteomes" id="UP000887580"/>
    </source>
</evidence>
<sequence length="179" mass="21007">MKSDMPDSDVDYDEIKSSERRYVVLNGAENPYNIKTAINEFQKYSITDVAIEYLKNISDKESENKEAEITTWSFSFERNKMLFEIKMKPGSIILKDIDRSYWQKFQNLTITTSRQYHEQKDKVKKNVIALQFNSVDVSLSDIGWFKNRLINDLLYINVTIIDTSLKAWETFAECLSTLK</sequence>
<dbReference type="WBParaSite" id="PS1159_v2.g5586.t1">
    <property type="protein sequence ID" value="PS1159_v2.g5586.t1"/>
    <property type="gene ID" value="PS1159_v2.g5586"/>
</dbReference>
<proteinExistence type="predicted"/>
<organism evidence="1 2">
    <name type="scientific">Panagrolaimus sp. PS1159</name>
    <dbReference type="NCBI Taxonomy" id="55785"/>
    <lineage>
        <taxon>Eukaryota</taxon>
        <taxon>Metazoa</taxon>
        <taxon>Ecdysozoa</taxon>
        <taxon>Nematoda</taxon>
        <taxon>Chromadorea</taxon>
        <taxon>Rhabditida</taxon>
        <taxon>Tylenchina</taxon>
        <taxon>Panagrolaimomorpha</taxon>
        <taxon>Panagrolaimoidea</taxon>
        <taxon>Panagrolaimidae</taxon>
        <taxon>Panagrolaimus</taxon>
    </lineage>
</organism>
<evidence type="ECO:0000313" key="2">
    <source>
        <dbReference type="WBParaSite" id="PS1159_v2.g5586.t1"/>
    </source>
</evidence>
<accession>A0AC35GJ20</accession>
<protein>
    <submittedName>
        <fullName evidence="2">Uncharacterized protein</fullName>
    </submittedName>
</protein>